<gene>
    <name evidence="9" type="ORF">KGMB03357_23340</name>
</gene>
<dbReference type="Gene3D" id="1.10.10.10">
    <property type="entry name" value="Winged helix-like DNA-binding domain superfamily/Winged helix DNA-binding domain"/>
    <property type="match status" value="1"/>
</dbReference>
<protein>
    <submittedName>
        <fullName evidence="9">Transcriptional repressor</fullName>
    </submittedName>
</protein>
<evidence type="ECO:0000256" key="8">
    <source>
        <dbReference type="PIRSR" id="PIRSR602481-2"/>
    </source>
</evidence>
<dbReference type="InterPro" id="IPR036390">
    <property type="entry name" value="WH_DNA-bd_sf"/>
</dbReference>
<dbReference type="CDD" id="cd07153">
    <property type="entry name" value="Fur_like"/>
    <property type="match status" value="1"/>
</dbReference>
<keyword evidence="8" id="KW-0408">Iron</keyword>
<dbReference type="RefSeq" id="WP_016407424.1">
    <property type="nucleotide sequence ID" value="NZ_DAVZTY010000001.1"/>
</dbReference>
<evidence type="ECO:0000256" key="7">
    <source>
        <dbReference type="PIRSR" id="PIRSR602481-1"/>
    </source>
</evidence>
<dbReference type="InterPro" id="IPR036388">
    <property type="entry name" value="WH-like_DNA-bd_sf"/>
</dbReference>
<feature type="binding site" evidence="7">
    <location>
        <position position="92"/>
    </location>
    <ligand>
        <name>Zn(2+)</name>
        <dbReference type="ChEBI" id="CHEBI:29105"/>
    </ligand>
</feature>
<sequence>MEQNILKNAALKSTKKRQVLLLLLQKQARPMTAEELHALAEPILPMNVSTVYRTLNTLTEKKILIRSVRQDGKAYYSLAKKDHSHRLVCDLCGKVIPVDTCPLSELEETLQQKTGFRITGHSLEFTGLCPECSKKDTDEK</sequence>
<evidence type="ECO:0000313" key="9">
    <source>
        <dbReference type="EMBL" id="GCB30673.1"/>
    </source>
</evidence>
<feature type="binding site" evidence="7">
    <location>
        <position position="129"/>
    </location>
    <ligand>
        <name>Zn(2+)</name>
        <dbReference type="ChEBI" id="CHEBI:29105"/>
    </ligand>
</feature>
<comment type="cofactor">
    <cofactor evidence="8">
        <name>Mn(2+)</name>
        <dbReference type="ChEBI" id="CHEBI:29035"/>
    </cofactor>
    <cofactor evidence="8">
        <name>Fe(2+)</name>
        <dbReference type="ChEBI" id="CHEBI:29033"/>
    </cofactor>
    <text evidence="8">Binds 1 Mn(2+) or Fe(2+) ion per subunit.</text>
</comment>
<dbReference type="SUPFAM" id="SSF46785">
    <property type="entry name" value="Winged helix' DNA-binding domain"/>
    <property type="match status" value="1"/>
</dbReference>
<proteinExistence type="inferred from homology"/>
<dbReference type="PANTHER" id="PTHR33202">
    <property type="entry name" value="ZINC UPTAKE REGULATION PROTEIN"/>
    <property type="match status" value="1"/>
</dbReference>
<dbReference type="GO" id="GO:0045892">
    <property type="term" value="P:negative regulation of DNA-templated transcription"/>
    <property type="evidence" value="ECO:0007669"/>
    <property type="project" value="TreeGrafter"/>
</dbReference>
<dbReference type="EMBL" id="BHVZ01000014">
    <property type="protein sequence ID" value="GCB30673.1"/>
    <property type="molecule type" value="Genomic_DNA"/>
</dbReference>
<evidence type="ECO:0000256" key="4">
    <source>
        <dbReference type="ARBA" id="ARBA00023015"/>
    </source>
</evidence>
<evidence type="ECO:0000256" key="2">
    <source>
        <dbReference type="ARBA" id="ARBA00022491"/>
    </source>
</evidence>
<feature type="binding site" evidence="8">
    <location>
        <position position="83"/>
    </location>
    <ligand>
        <name>Fe cation</name>
        <dbReference type="ChEBI" id="CHEBI:24875"/>
    </ligand>
</feature>
<comment type="cofactor">
    <cofactor evidence="7">
        <name>Zn(2+)</name>
        <dbReference type="ChEBI" id="CHEBI:29105"/>
    </cofactor>
    <text evidence="7">Binds 1 zinc ion per subunit.</text>
</comment>
<comment type="caution">
    <text evidence="9">The sequence shown here is derived from an EMBL/GenBank/DDBJ whole genome shotgun (WGS) entry which is preliminary data.</text>
</comment>
<dbReference type="Gene3D" id="3.30.1490.190">
    <property type="match status" value="1"/>
</dbReference>
<keyword evidence="10" id="KW-1185">Reference proteome</keyword>
<keyword evidence="3 7" id="KW-0862">Zinc</keyword>
<dbReference type="Pfam" id="PF01475">
    <property type="entry name" value="FUR"/>
    <property type="match status" value="1"/>
</dbReference>
<dbReference type="Proteomes" id="UP000287361">
    <property type="component" value="Unassembled WGS sequence"/>
</dbReference>
<evidence type="ECO:0000256" key="5">
    <source>
        <dbReference type="ARBA" id="ARBA00023125"/>
    </source>
</evidence>
<dbReference type="AlphaFoldDB" id="A0A401LGN9"/>
<keyword evidence="5" id="KW-0238">DNA-binding</keyword>
<dbReference type="InterPro" id="IPR002481">
    <property type="entry name" value="FUR"/>
</dbReference>
<name>A0A401LGN9_9FIRM</name>
<feature type="binding site" evidence="7">
    <location>
        <position position="89"/>
    </location>
    <ligand>
        <name>Zn(2+)</name>
        <dbReference type="ChEBI" id="CHEBI:29105"/>
    </ligand>
</feature>
<keyword evidence="7" id="KW-0479">Metal-binding</keyword>
<dbReference type="GeneID" id="86195341"/>
<dbReference type="GO" id="GO:0000976">
    <property type="term" value="F:transcription cis-regulatory region binding"/>
    <property type="evidence" value="ECO:0007669"/>
    <property type="project" value="TreeGrafter"/>
</dbReference>
<reference evidence="9 10" key="1">
    <citation type="submission" date="2018-10" db="EMBL/GenBank/DDBJ databases">
        <title>Draft Genome Sequence of Anaerotignum sp. KCTC 15736.</title>
        <authorList>
            <person name="Choi S.H."/>
            <person name="Kim J.S."/>
            <person name="Kang S.W."/>
            <person name="Lee J.S."/>
            <person name="Park S.H."/>
        </authorList>
    </citation>
    <scope>NUCLEOTIDE SEQUENCE [LARGE SCALE GENOMIC DNA]</scope>
    <source>
        <strain evidence="9 10">KCTC 15736</strain>
    </source>
</reference>
<organism evidence="9 10">
    <name type="scientific">Anaerotignum faecicola</name>
    <dbReference type="NCBI Taxonomy" id="2358141"/>
    <lineage>
        <taxon>Bacteria</taxon>
        <taxon>Bacillati</taxon>
        <taxon>Bacillota</taxon>
        <taxon>Clostridia</taxon>
        <taxon>Lachnospirales</taxon>
        <taxon>Anaerotignaceae</taxon>
        <taxon>Anaerotignum</taxon>
    </lineage>
</organism>
<dbReference type="PANTHER" id="PTHR33202:SF7">
    <property type="entry name" value="FERRIC UPTAKE REGULATION PROTEIN"/>
    <property type="match status" value="1"/>
</dbReference>
<dbReference type="OrthoDB" id="8659436at2"/>
<feature type="binding site" evidence="8">
    <location>
        <position position="121"/>
    </location>
    <ligand>
        <name>Fe cation</name>
        <dbReference type="ChEBI" id="CHEBI:24875"/>
    </ligand>
</feature>
<keyword evidence="2" id="KW-0678">Repressor</keyword>
<comment type="similarity">
    <text evidence="1">Belongs to the Fur family.</text>
</comment>
<keyword evidence="4" id="KW-0805">Transcription regulation</keyword>
<evidence type="ECO:0000256" key="6">
    <source>
        <dbReference type="ARBA" id="ARBA00023163"/>
    </source>
</evidence>
<keyword evidence="6" id="KW-0804">Transcription</keyword>
<dbReference type="GO" id="GO:0008270">
    <property type="term" value="F:zinc ion binding"/>
    <property type="evidence" value="ECO:0007669"/>
    <property type="project" value="TreeGrafter"/>
</dbReference>
<feature type="binding site" evidence="7">
    <location>
        <position position="132"/>
    </location>
    <ligand>
        <name>Zn(2+)</name>
        <dbReference type="ChEBI" id="CHEBI:29105"/>
    </ligand>
</feature>
<evidence type="ECO:0000256" key="1">
    <source>
        <dbReference type="ARBA" id="ARBA00007957"/>
    </source>
</evidence>
<dbReference type="GO" id="GO:1900376">
    <property type="term" value="P:regulation of secondary metabolite biosynthetic process"/>
    <property type="evidence" value="ECO:0007669"/>
    <property type="project" value="TreeGrafter"/>
</dbReference>
<dbReference type="InterPro" id="IPR043135">
    <property type="entry name" value="Fur_C"/>
</dbReference>
<accession>A0A401LGN9</accession>
<evidence type="ECO:0000313" key="10">
    <source>
        <dbReference type="Proteomes" id="UP000287361"/>
    </source>
</evidence>
<dbReference type="GO" id="GO:0003700">
    <property type="term" value="F:DNA-binding transcription factor activity"/>
    <property type="evidence" value="ECO:0007669"/>
    <property type="project" value="InterPro"/>
</dbReference>
<evidence type="ECO:0000256" key="3">
    <source>
        <dbReference type="ARBA" id="ARBA00022833"/>
    </source>
</evidence>